<evidence type="ECO:0000313" key="4">
    <source>
        <dbReference type="Ensembl" id="ENSEBUP00000001536.1"/>
    </source>
</evidence>
<evidence type="ECO:0000313" key="5">
    <source>
        <dbReference type="Proteomes" id="UP000694388"/>
    </source>
</evidence>
<dbReference type="CDD" id="cd06257">
    <property type="entry name" value="DnaJ"/>
    <property type="match status" value="1"/>
</dbReference>
<organism evidence="4 5">
    <name type="scientific">Eptatretus burgeri</name>
    <name type="common">Inshore hagfish</name>
    <dbReference type="NCBI Taxonomy" id="7764"/>
    <lineage>
        <taxon>Eukaryota</taxon>
        <taxon>Metazoa</taxon>
        <taxon>Chordata</taxon>
        <taxon>Craniata</taxon>
        <taxon>Vertebrata</taxon>
        <taxon>Cyclostomata</taxon>
        <taxon>Myxini</taxon>
        <taxon>Myxiniformes</taxon>
        <taxon>Myxinidae</taxon>
        <taxon>Eptatretinae</taxon>
        <taxon>Eptatretus</taxon>
    </lineage>
</organism>
<evidence type="ECO:0000256" key="1">
    <source>
        <dbReference type="SAM" id="MobiDB-lite"/>
    </source>
</evidence>
<keyword evidence="2" id="KW-0812">Transmembrane</keyword>
<dbReference type="InterPro" id="IPR053025">
    <property type="entry name" value="Mito_ATP_Synthase-Asso"/>
</dbReference>
<evidence type="ECO:0000259" key="3">
    <source>
        <dbReference type="PROSITE" id="PS50076"/>
    </source>
</evidence>
<dbReference type="Proteomes" id="UP000694388">
    <property type="component" value="Unplaced"/>
</dbReference>
<dbReference type="SUPFAM" id="SSF46565">
    <property type="entry name" value="Chaperone J-domain"/>
    <property type="match status" value="1"/>
</dbReference>
<reference evidence="4" key="1">
    <citation type="submission" date="2025-08" db="UniProtKB">
        <authorList>
            <consortium name="Ensembl"/>
        </authorList>
    </citation>
    <scope>IDENTIFICATION</scope>
</reference>
<keyword evidence="2" id="KW-0472">Membrane</keyword>
<evidence type="ECO:0000256" key="2">
    <source>
        <dbReference type="SAM" id="Phobius"/>
    </source>
</evidence>
<dbReference type="Pfam" id="PF00226">
    <property type="entry name" value="DnaJ"/>
    <property type="match status" value="1"/>
</dbReference>
<protein>
    <submittedName>
        <fullName evidence="4">DnaJ heat shock protein family (Hsp40) member C30</fullName>
    </submittedName>
</protein>
<dbReference type="Ensembl" id="ENSEBUT00000001864.1">
    <property type="protein sequence ID" value="ENSEBUP00000001536.1"/>
    <property type="gene ID" value="ENSEBUG00000001306.1"/>
</dbReference>
<dbReference type="InterPro" id="IPR036869">
    <property type="entry name" value="J_dom_sf"/>
</dbReference>
<feature type="region of interest" description="Disordered" evidence="1">
    <location>
        <begin position="37"/>
        <end position="59"/>
    </location>
</feature>
<dbReference type="AlphaFoldDB" id="A0A8C4N394"/>
<dbReference type="SMART" id="SM00271">
    <property type="entry name" value="DnaJ"/>
    <property type="match status" value="1"/>
</dbReference>
<accession>A0A8C4N394</accession>
<feature type="transmembrane region" description="Helical" evidence="2">
    <location>
        <begin position="196"/>
        <end position="215"/>
    </location>
</feature>
<sequence length="216" mass="24602">MTPVFPFIMRFHGLPASRLAPRPRACIAVLLRPVPTHTAPSEGVHGRTNDRPTSADPYSVLGVSRDISPSHIKEAYYRQSFLHHPDRNHGNEEAARRFTAVVEAYRVLGNPSLRRKYDRGVLTTSDIQAVEKAVQSPRETGKPIPGEWGAGGHRYCPSYGFDTFYRSTYSHQLREVQDRRQRRKKMLNMEERSKESFMPVAVLAVAVIFISSLFYF</sequence>
<dbReference type="InterPro" id="IPR001623">
    <property type="entry name" value="DnaJ_domain"/>
</dbReference>
<dbReference type="PROSITE" id="PS50076">
    <property type="entry name" value="DNAJ_2"/>
    <property type="match status" value="1"/>
</dbReference>
<proteinExistence type="predicted"/>
<reference evidence="4" key="2">
    <citation type="submission" date="2025-09" db="UniProtKB">
        <authorList>
            <consortium name="Ensembl"/>
        </authorList>
    </citation>
    <scope>IDENTIFICATION</scope>
</reference>
<feature type="domain" description="J" evidence="3">
    <location>
        <begin position="56"/>
        <end position="121"/>
    </location>
</feature>
<dbReference type="GeneTree" id="ENSGT00510000048685"/>
<name>A0A8C4N394_EPTBU</name>
<keyword evidence="5" id="KW-1185">Reference proteome</keyword>
<dbReference type="PANTHER" id="PTHR44873">
    <property type="entry name" value="DNAJ HOMOLOG SUBFAMILY C MEMBER 30, MITOCHONDRIAL"/>
    <property type="match status" value="1"/>
</dbReference>
<dbReference type="PRINTS" id="PR00625">
    <property type="entry name" value="JDOMAIN"/>
</dbReference>
<dbReference type="OMA" id="FCAHETE"/>
<keyword evidence="2" id="KW-1133">Transmembrane helix</keyword>
<dbReference type="PANTHER" id="PTHR44873:SF1">
    <property type="entry name" value="DNAJ HOMOLOG SUBFAMILY C MEMBER 30, MITOCHONDRIAL"/>
    <property type="match status" value="1"/>
</dbReference>
<dbReference type="Gene3D" id="1.10.287.110">
    <property type="entry name" value="DnaJ domain"/>
    <property type="match status" value="1"/>
</dbReference>